<evidence type="ECO:0000313" key="4">
    <source>
        <dbReference type="Proteomes" id="UP000799772"/>
    </source>
</evidence>
<organism evidence="3 4">
    <name type="scientific">Rhizodiscina lignyota</name>
    <dbReference type="NCBI Taxonomy" id="1504668"/>
    <lineage>
        <taxon>Eukaryota</taxon>
        <taxon>Fungi</taxon>
        <taxon>Dikarya</taxon>
        <taxon>Ascomycota</taxon>
        <taxon>Pezizomycotina</taxon>
        <taxon>Dothideomycetes</taxon>
        <taxon>Pleosporomycetidae</taxon>
        <taxon>Aulographales</taxon>
        <taxon>Rhizodiscinaceae</taxon>
        <taxon>Rhizodiscina</taxon>
    </lineage>
</organism>
<feature type="compositionally biased region" description="Basic and acidic residues" evidence="1">
    <location>
        <begin position="217"/>
        <end position="231"/>
    </location>
</feature>
<feature type="compositionally biased region" description="Basic and acidic residues" evidence="1">
    <location>
        <begin position="301"/>
        <end position="313"/>
    </location>
</feature>
<dbReference type="GO" id="GO:0005773">
    <property type="term" value="C:vacuole"/>
    <property type="evidence" value="ECO:0007669"/>
    <property type="project" value="GOC"/>
</dbReference>
<dbReference type="PANTHER" id="PTHR28051:SF1">
    <property type="entry name" value="PROTEIN MTL1-RELATED"/>
    <property type="match status" value="1"/>
</dbReference>
<gene>
    <name evidence="3" type="ORF">NA57DRAFT_23438</name>
</gene>
<comment type="caution">
    <text evidence="3">The sequence shown here is derived from an EMBL/GenBank/DDBJ whole genome shotgun (WGS) entry which is preliminary data.</text>
</comment>
<feature type="non-terminal residue" evidence="3">
    <location>
        <position position="439"/>
    </location>
</feature>
<feature type="region of interest" description="Disordered" evidence="1">
    <location>
        <begin position="190"/>
        <end position="344"/>
    </location>
</feature>
<feature type="compositionally biased region" description="Polar residues" evidence="1">
    <location>
        <begin position="326"/>
        <end position="344"/>
    </location>
</feature>
<dbReference type="OrthoDB" id="5563539at2759"/>
<dbReference type="Proteomes" id="UP000799772">
    <property type="component" value="Unassembled WGS sequence"/>
</dbReference>
<sequence length="439" mass="49565">SPTTILTESNTTPTNTPDHAYISEDDTAIRPQPTQHVDYLSYEWQEEDIWASWRHIVSKRRVYGERSRLENASWRTWTKQKYQLRTISPETLNWLKDCDVTWLYGPLQTARYASEPTSNLSKNNSFLNKKPILKKRSMSEVMLQKSISTSSLIKQAAASVKAQENLGSGGRVRRPMLGSRAHSDFVTSALPSNAVSRDESASTAVSSKSTSGLRTPADGEKRHIRFDEKVEQCIAVEAKEGDEDEDEDWSAVKEDDEESSDDGIVMMKSDRKKPMSRSNSRSSFSNDSKTIAKLPSTKLKYRTDSSDVSDHPSHSVNTHFWRSPKLSPSPSQETLRPSNPSTNFLLHDEDEEEEEDISWEPSGAFSNRVDSLEQLDRQYAKVDRDVNGSPSGLRRTESGMFMPYEDNEEEIVNAGLFGKVMDGVNTAKDIAHVIWNVGW</sequence>
<proteinExistence type="predicted"/>
<dbReference type="GO" id="GO:0042149">
    <property type="term" value="P:cellular response to glucose starvation"/>
    <property type="evidence" value="ECO:0007669"/>
    <property type="project" value="TreeGrafter"/>
</dbReference>
<feature type="compositionally biased region" description="Low complexity" evidence="1">
    <location>
        <begin position="201"/>
        <end position="211"/>
    </location>
</feature>
<dbReference type="AlphaFoldDB" id="A0A9P4M4T5"/>
<feature type="compositionally biased region" description="Acidic residues" evidence="1">
    <location>
        <begin position="240"/>
        <end position="261"/>
    </location>
</feature>
<evidence type="ECO:0000313" key="3">
    <source>
        <dbReference type="EMBL" id="KAF2093144.1"/>
    </source>
</evidence>
<feature type="compositionally biased region" description="Low complexity" evidence="1">
    <location>
        <begin position="276"/>
        <end position="288"/>
    </location>
</feature>
<feature type="compositionally biased region" description="Polar residues" evidence="1">
    <location>
        <begin position="1"/>
        <end position="17"/>
    </location>
</feature>
<dbReference type="PANTHER" id="PTHR28051">
    <property type="entry name" value="PROTEIN MTL1-RELATED"/>
    <property type="match status" value="1"/>
</dbReference>
<feature type="domain" description="Nitrogen regulatory protein areA GATA-like" evidence="2">
    <location>
        <begin position="52"/>
        <end position="79"/>
    </location>
</feature>
<dbReference type="EMBL" id="ML978139">
    <property type="protein sequence ID" value="KAF2093144.1"/>
    <property type="molecule type" value="Genomic_DNA"/>
</dbReference>
<dbReference type="InterPro" id="IPR013860">
    <property type="entry name" value="AreA_GATA"/>
</dbReference>
<dbReference type="InterPro" id="IPR052292">
    <property type="entry name" value="Glucose_repression_reg"/>
</dbReference>
<evidence type="ECO:0000256" key="1">
    <source>
        <dbReference type="SAM" id="MobiDB-lite"/>
    </source>
</evidence>
<evidence type="ECO:0000259" key="2">
    <source>
        <dbReference type="Pfam" id="PF08550"/>
    </source>
</evidence>
<feature type="non-terminal residue" evidence="3">
    <location>
        <position position="1"/>
    </location>
</feature>
<accession>A0A9P4M4T5</accession>
<protein>
    <recommendedName>
        <fullName evidence="2">Nitrogen regulatory protein areA GATA-like domain-containing protein</fullName>
    </recommendedName>
</protein>
<dbReference type="GO" id="GO:0007039">
    <property type="term" value="P:protein catabolic process in the vacuole"/>
    <property type="evidence" value="ECO:0007669"/>
    <property type="project" value="TreeGrafter"/>
</dbReference>
<feature type="region of interest" description="Disordered" evidence="1">
    <location>
        <begin position="1"/>
        <end position="21"/>
    </location>
</feature>
<keyword evidence="4" id="KW-1185">Reference proteome</keyword>
<name>A0A9P4M4T5_9PEZI</name>
<dbReference type="Pfam" id="PF08550">
    <property type="entry name" value="GATA_AreA"/>
    <property type="match status" value="1"/>
</dbReference>
<reference evidence="3" key="1">
    <citation type="journal article" date="2020" name="Stud. Mycol.">
        <title>101 Dothideomycetes genomes: a test case for predicting lifestyles and emergence of pathogens.</title>
        <authorList>
            <person name="Haridas S."/>
            <person name="Albert R."/>
            <person name="Binder M."/>
            <person name="Bloem J."/>
            <person name="Labutti K."/>
            <person name="Salamov A."/>
            <person name="Andreopoulos B."/>
            <person name="Baker S."/>
            <person name="Barry K."/>
            <person name="Bills G."/>
            <person name="Bluhm B."/>
            <person name="Cannon C."/>
            <person name="Castanera R."/>
            <person name="Culley D."/>
            <person name="Daum C."/>
            <person name="Ezra D."/>
            <person name="Gonzalez J."/>
            <person name="Henrissat B."/>
            <person name="Kuo A."/>
            <person name="Liang C."/>
            <person name="Lipzen A."/>
            <person name="Lutzoni F."/>
            <person name="Magnuson J."/>
            <person name="Mondo S."/>
            <person name="Nolan M."/>
            <person name="Ohm R."/>
            <person name="Pangilinan J."/>
            <person name="Park H.-J."/>
            <person name="Ramirez L."/>
            <person name="Alfaro M."/>
            <person name="Sun H."/>
            <person name="Tritt A."/>
            <person name="Yoshinaga Y."/>
            <person name="Zwiers L.-H."/>
            <person name="Turgeon B."/>
            <person name="Goodwin S."/>
            <person name="Spatafora J."/>
            <person name="Crous P."/>
            <person name="Grigoriev I."/>
        </authorList>
    </citation>
    <scope>NUCLEOTIDE SEQUENCE</scope>
    <source>
        <strain evidence="3">CBS 133067</strain>
    </source>
</reference>